<dbReference type="InterPro" id="IPR013378">
    <property type="entry name" value="InlB-like_B-rpt"/>
</dbReference>
<sequence length="1036" mass="117567">MERKDTKPRKWEKGKKITGKFEKDTEIKAKYSLKAWQQEKPEKNIIPNDPDNPQKKPKGYVSVKFTSDEGLTLSGIQEYFVKKNLEITLKDIKWAQIEEKVGYKFDKWDKEEDLEIKEEDIVVNATSIPLKDVIPKKDGEEQPKGYVKVDFKTDGNGTLEGETTYYVNPTKEVKLKVPETKAKIGYQFKEWDKDATKPTKYEKDTTITAKFKVLDDVSETPIKDYVKVIFQIKGEGGKIKEGEVETYYVNPEKKVIVTSPKLETEIGYKFKGWDKDTSKLTQYTEKETIITGTFEKIADIIPEIDEDGKPNDKPKGYVEVIFEKGKHGVLEGITKYYVNPTAGKKLKEIKHPEIKANNGYEKYGWDKDENTEITKKIIVTARYSKELTPLAQEPSAEMITTYVGKYPSLEEYEQKIKAGKIGNSGKVAEIDSYYLIKDKKPDVSKEILDPEKEIEDPTDPTKKVYKNYQTIKVIYKTGEVFLVDVPVKVLDTIKEVPDPDTIPGEDYKDYILVTVDPTDKAVNKEKSYYRVRRDVEVTIPEKDPTGIEVKSEKDSHSYEFSEWREKEDTNPRKWEKGKKITGKFEKDTEIIAKYSLKAWQIEETKKNIIPDPEEIPDGYVSVTFTNDNGLYLEGTQNYAVKKNVNVKLSDLKWPNIGEHLGYEFVSWDQEKTLEIKDQDIVVKASSKAIDDVIPNDGNHEKPKDYVKVDFKTDGHGSLSGQLSYFVNPTKEVTLNIPEASPNTGYEFGAWDHDASMPSVYRVDTTITAYFNELNDVSTEPVEGYVEVSFVTQGEGGSIMDGQITKFYVNPEKEVILPPPSLNVEIGYLFNGWDFDTIQFVQYKENKVVTGTFAKLPDIIPEVDGDGNINDKPHGYVEVIFEKGDHGDLEGITKYYVNPKAGKTLAEIAHPKIVAKTDYKVKGWDTDDKTVINNNIIVTALYEKIEKADPKPQEPTNPPQPSKPSSTEPSKEKPSSSNEKDKDKDGKLQKVSGDDKKGSNVGGTKMPKTGIESNLGFYLSTIGLSTIGLFILKKKNK</sequence>
<feature type="region of interest" description="Disordered" evidence="1">
    <location>
        <begin position="946"/>
        <end position="1010"/>
    </location>
</feature>
<dbReference type="KEGG" id="aob:I6H46_04875"/>
<dbReference type="AlphaFoldDB" id="A0A7T7ZUQ3"/>
<keyword evidence="2" id="KW-0472">Membrane</keyword>
<evidence type="ECO:0000313" key="4">
    <source>
        <dbReference type="EMBL" id="QQN55287.1"/>
    </source>
</evidence>
<keyword evidence="5" id="KW-1185">Reference proteome</keyword>
<proteinExistence type="predicted"/>
<gene>
    <name evidence="4" type="ORF">I6H46_04875</name>
</gene>
<feature type="compositionally biased region" description="Basic and acidic residues" evidence="1">
    <location>
        <begin position="968"/>
        <end position="997"/>
    </location>
</feature>
<dbReference type="Pfam" id="PF18998">
    <property type="entry name" value="Flg_new_2"/>
    <property type="match status" value="1"/>
</dbReference>
<dbReference type="InterPro" id="IPR044060">
    <property type="entry name" value="Bacterial_rp_domain"/>
</dbReference>
<feature type="transmembrane region" description="Helical" evidence="2">
    <location>
        <begin position="1014"/>
        <end position="1031"/>
    </location>
</feature>
<keyword evidence="2" id="KW-0812">Transmembrane</keyword>
<protein>
    <submittedName>
        <fullName evidence="4">InlB B-repeat-containing protein</fullName>
    </submittedName>
</protein>
<evidence type="ECO:0000256" key="2">
    <source>
        <dbReference type="SAM" id="Phobius"/>
    </source>
</evidence>
<feature type="region of interest" description="Disordered" evidence="1">
    <location>
        <begin position="38"/>
        <end position="59"/>
    </location>
</feature>
<feature type="domain" description="Bacterial repeat" evidence="3">
    <location>
        <begin position="707"/>
        <end position="770"/>
    </location>
</feature>
<keyword evidence="2" id="KW-1133">Transmembrane helix</keyword>
<reference evidence="4 5" key="1">
    <citation type="submission" date="2020-12" db="EMBL/GenBank/DDBJ databases">
        <title>FDA dAtabase for Regulatory Grade micrObial Sequences (FDA-ARGOS): Supporting development and validation of Infectious Disease Dx tests.</title>
        <authorList>
            <person name="Sproer C."/>
            <person name="Gronow S."/>
            <person name="Severitt S."/>
            <person name="Schroder I."/>
            <person name="Tallon L."/>
            <person name="Sadzewicz L."/>
            <person name="Zhao X."/>
            <person name="Boylan J."/>
            <person name="Ott S."/>
            <person name="Bowen H."/>
            <person name="Vavikolanu K."/>
            <person name="Mehta A."/>
            <person name="Aluvathingal J."/>
            <person name="Nadendla S."/>
            <person name="Lowell S."/>
            <person name="Myers T."/>
            <person name="Yan Y."/>
            <person name="Sichtig H."/>
        </authorList>
    </citation>
    <scope>NUCLEOTIDE SEQUENCE [LARGE SCALE GENOMIC DNA]</scope>
    <source>
        <strain evidence="4 5">FDAARGOS_989</strain>
    </source>
</reference>
<evidence type="ECO:0000259" key="3">
    <source>
        <dbReference type="Pfam" id="PF18998"/>
    </source>
</evidence>
<evidence type="ECO:0000313" key="5">
    <source>
        <dbReference type="Proteomes" id="UP000595871"/>
    </source>
</evidence>
<evidence type="ECO:0000256" key="1">
    <source>
        <dbReference type="SAM" id="MobiDB-lite"/>
    </source>
</evidence>
<name>A0A7T7ZUQ3_9FIRM</name>
<dbReference type="RefSeq" id="WP_200225475.1">
    <property type="nucleotide sequence ID" value="NZ_CP067016.1"/>
</dbReference>
<dbReference type="Pfam" id="PF09479">
    <property type="entry name" value="Flg_new"/>
    <property type="match status" value="2"/>
</dbReference>
<feature type="compositionally biased region" description="Pro residues" evidence="1">
    <location>
        <begin position="952"/>
        <end position="961"/>
    </location>
</feature>
<accession>A0A7T7ZUQ3</accession>
<dbReference type="EMBL" id="CP067016">
    <property type="protein sequence ID" value="QQN55287.1"/>
    <property type="molecule type" value="Genomic_DNA"/>
</dbReference>
<dbReference type="Proteomes" id="UP000595871">
    <property type="component" value="Chromosome"/>
</dbReference>
<organism evidence="4 5">
    <name type="scientific">Anaerococcus obesiensis</name>
    <dbReference type="NCBI Taxonomy" id="1287640"/>
    <lineage>
        <taxon>Bacteria</taxon>
        <taxon>Bacillati</taxon>
        <taxon>Bacillota</taxon>
        <taxon>Tissierellia</taxon>
        <taxon>Tissierellales</taxon>
        <taxon>Peptoniphilaceae</taxon>
        <taxon>Anaerococcus</taxon>
    </lineage>
</organism>